<feature type="binding site" evidence="2">
    <location>
        <begin position="196"/>
        <end position="198"/>
    </location>
    <ligand>
        <name>substrate</name>
    </ligand>
</feature>
<dbReference type="PROSITE" id="PS01066">
    <property type="entry name" value="UPP_SYNTHASE"/>
    <property type="match status" value="1"/>
</dbReference>
<dbReference type="PANTHER" id="PTHR10291:SF0">
    <property type="entry name" value="DEHYDRODOLICHYL DIPHOSPHATE SYNTHASE 2"/>
    <property type="match status" value="1"/>
</dbReference>
<feature type="binding site" evidence="2">
    <location>
        <position position="39"/>
    </location>
    <ligand>
        <name>substrate</name>
    </ligand>
</feature>
<comment type="similarity">
    <text evidence="2">Belongs to the UPP synthase family.</text>
</comment>
<organism evidence="3 4">
    <name type="scientific">Spongiibacter pelagi</name>
    <dbReference type="NCBI Taxonomy" id="2760804"/>
    <lineage>
        <taxon>Bacteria</taxon>
        <taxon>Pseudomonadati</taxon>
        <taxon>Pseudomonadota</taxon>
        <taxon>Gammaproteobacteria</taxon>
        <taxon>Cellvibrionales</taxon>
        <taxon>Spongiibacteraceae</taxon>
        <taxon>Spongiibacter</taxon>
    </lineage>
</organism>
<dbReference type="FunFam" id="3.40.1180.10:FF:000001">
    <property type="entry name" value="(2E,6E)-farnesyl-diphosphate-specific ditrans,polycis-undecaprenyl-diphosphate synthase"/>
    <property type="match status" value="1"/>
</dbReference>
<dbReference type="EMBL" id="JACXLD010000002">
    <property type="protein sequence ID" value="MBD2858257.1"/>
    <property type="molecule type" value="Genomic_DNA"/>
</dbReference>
<dbReference type="RefSeq" id="WP_190762934.1">
    <property type="nucleotide sequence ID" value="NZ_JACXLD010000002.1"/>
</dbReference>
<keyword evidence="2" id="KW-0573">Peptidoglycan synthesis</keyword>
<feature type="binding site" evidence="2">
    <location>
        <position position="209"/>
    </location>
    <ligand>
        <name>Mg(2+)</name>
        <dbReference type="ChEBI" id="CHEBI:18420"/>
    </ligand>
</feature>
<sequence>MSEANKGDVAAAVPRHVAIIMDGNNRWAKQRGLKSSEGHRAGVEVIRGLLRHTRERGIEVVTLFAFSSENWGRPSIEVKALMRLFSHYLDSETKQLHEDGVRIRFIGRRDQFSSALQKQIHYSEQLTRFNKQNTLVLAVDYGGQWDIAEAAKKLAVQVKAGNLEPDDIDAELLGRHVALADLPLPDLCIRTAGEQRVSNFLLWQLAYSEFYFCDCYWPDFDEQQMDLALAAFANRDRRFGGRKDSST</sequence>
<accession>A0A927GVU3</accession>
<dbReference type="GO" id="GO:0009252">
    <property type="term" value="P:peptidoglycan biosynthetic process"/>
    <property type="evidence" value="ECO:0007669"/>
    <property type="project" value="UniProtKB-UniRule"/>
</dbReference>
<dbReference type="PANTHER" id="PTHR10291">
    <property type="entry name" value="DEHYDRODOLICHYL DIPHOSPHATE SYNTHASE FAMILY MEMBER"/>
    <property type="match status" value="1"/>
</dbReference>
<feature type="binding site" evidence="2">
    <location>
        <position position="73"/>
    </location>
    <ligand>
        <name>substrate</name>
    </ligand>
</feature>
<dbReference type="InterPro" id="IPR036424">
    <property type="entry name" value="UPP_synth-like_sf"/>
</dbReference>
<feature type="binding site" evidence="2">
    <location>
        <position position="22"/>
    </location>
    <ligand>
        <name>Mg(2+)</name>
        <dbReference type="ChEBI" id="CHEBI:18420"/>
    </ligand>
</feature>
<comment type="function">
    <text evidence="2">Catalyzes the sequential condensation of isopentenyl diphosphate (IPP) with (2E,6E)-farnesyl diphosphate (E,E-FPP) to yield (2Z,6Z,10Z,14Z,18Z,22Z,26Z,30Z,34E,38E)-undecaprenyl diphosphate (di-trans,octa-cis-UPP). UPP is the precursor of glycosyl carrier lipid in the biosynthesis of bacterial cell wall polysaccharide components such as peptidoglycan and lipopolysaccharide.</text>
</comment>
<dbReference type="Proteomes" id="UP000610558">
    <property type="component" value="Unassembled WGS sequence"/>
</dbReference>
<keyword evidence="1 2" id="KW-0808">Transferase</keyword>
<dbReference type="GO" id="GO:0000287">
    <property type="term" value="F:magnesium ion binding"/>
    <property type="evidence" value="ECO:0007669"/>
    <property type="project" value="UniProtKB-UniRule"/>
</dbReference>
<keyword evidence="2" id="KW-0133">Cell shape</keyword>
<keyword evidence="4" id="KW-1185">Reference proteome</keyword>
<gene>
    <name evidence="2 3" type="primary">uppS</name>
    <name evidence="3" type="ORF">IB286_04485</name>
</gene>
<dbReference type="InterPro" id="IPR001441">
    <property type="entry name" value="UPP_synth-like"/>
</dbReference>
<dbReference type="Gene3D" id="3.40.1180.10">
    <property type="entry name" value="Decaprenyl diphosphate synthase-like"/>
    <property type="match status" value="1"/>
</dbReference>
<keyword evidence="2" id="KW-0961">Cell wall biogenesis/degradation</keyword>
<feature type="binding site" evidence="2">
    <location>
        <position position="71"/>
    </location>
    <ligand>
        <name>substrate</name>
    </ligand>
</feature>
<keyword evidence="2" id="KW-0460">Magnesium</keyword>
<evidence type="ECO:0000256" key="1">
    <source>
        <dbReference type="ARBA" id="ARBA00022679"/>
    </source>
</evidence>
<feature type="binding site" evidence="2">
    <location>
        <position position="27"/>
    </location>
    <ligand>
        <name>substrate</name>
    </ligand>
</feature>
<dbReference type="AlphaFoldDB" id="A0A927GVU3"/>
<feature type="binding site" evidence="2">
    <location>
        <begin position="67"/>
        <end position="69"/>
    </location>
    <ligand>
        <name>substrate</name>
    </ligand>
</feature>
<dbReference type="GO" id="GO:0016094">
    <property type="term" value="P:polyprenol biosynthetic process"/>
    <property type="evidence" value="ECO:0007669"/>
    <property type="project" value="TreeGrafter"/>
</dbReference>
<dbReference type="CDD" id="cd00475">
    <property type="entry name" value="Cis_IPPS"/>
    <property type="match status" value="1"/>
</dbReference>
<comment type="cofactor">
    <cofactor evidence="2">
        <name>Mg(2+)</name>
        <dbReference type="ChEBI" id="CHEBI:18420"/>
    </cofactor>
    <text evidence="2">Binds 2 magnesium ions per subunit.</text>
</comment>
<dbReference type="GO" id="GO:0008834">
    <property type="term" value="F:ditrans,polycis-undecaprenyl-diphosphate synthase [(2E,6E)-farnesyl-diphosphate specific] activity"/>
    <property type="evidence" value="ECO:0007669"/>
    <property type="project" value="UniProtKB-UniRule"/>
</dbReference>
<protein>
    <recommendedName>
        <fullName evidence="2">Ditrans,polycis-undecaprenyl-diphosphate synthase ((2E,6E)-farnesyl-diphosphate specific)</fullName>
        <ecNumber evidence="2">2.5.1.31</ecNumber>
    </recommendedName>
    <alternativeName>
        <fullName evidence="2">Ditrans,polycis-undecaprenylcistransferase</fullName>
    </alternativeName>
    <alternativeName>
        <fullName evidence="2">Undecaprenyl diphosphate synthase</fullName>
        <shortName evidence="2">UDS</shortName>
    </alternativeName>
    <alternativeName>
        <fullName evidence="2">Undecaprenyl pyrophosphate synthase</fullName>
        <shortName evidence="2">UPP synthase</shortName>
    </alternativeName>
</protein>
<comment type="caution">
    <text evidence="3">The sequence shown here is derived from an EMBL/GenBank/DDBJ whole genome shotgun (WGS) entry which is preliminary data.</text>
</comment>
<comment type="catalytic activity">
    <reaction evidence="2">
        <text>8 isopentenyl diphosphate + (2E,6E)-farnesyl diphosphate = di-trans,octa-cis-undecaprenyl diphosphate + 8 diphosphate</text>
        <dbReference type="Rhea" id="RHEA:27551"/>
        <dbReference type="ChEBI" id="CHEBI:33019"/>
        <dbReference type="ChEBI" id="CHEBI:58405"/>
        <dbReference type="ChEBI" id="CHEBI:128769"/>
        <dbReference type="ChEBI" id="CHEBI:175763"/>
        <dbReference type="EC" id="2.5.1.31"/>
    </reaction>
</comment>
<feature type="binding site" evidence="2">
    <location>
        <position position="190"/>
    </location>
    <ligand>
        <name>substrate</name>
    </ligand>
</feature>
<feature type="active site" description="Proton acceptor" evidence="2">
    <location>
        <position position="70"/>
    </location>
</feature>
<dbReference type="HAMAP" id="MF_01139">
    <property type="entry name" value="ISPT"/>
    <property type="match status" value="1"/>
</dbReference>
<dbReference type="Pfam" id="PF01255">
    <property type="entry name" value="Prenyltransf"/>
    <property type="match status" value="1"/>
</dbReference>
<reference evidence="3" key="1">
    <citation type="submission" date="2020-09" db="EMBL/GenBank/DDBJ databases">
        <authorList>
            <person name="Yoon J.-W."/>
        </authorList>
    </citation>
    <scope>NUCLEOTIDE SEQUENCE</scope>
    <source>
        <strain evidence="3">KMU-158</strain>
    </source>
</reference>
<name>A0A927GVU3_9GAMM</name>
<comment type="caution">
    <text evidence="2">Lacks conserved residue(s) required for the propagation of feature annotation.</text>
</comment>
<evidence type="ECO:0000256" key="2">
    <source>
        <dbReference type="HAMAP-Rule" id="MF_01139"/>
    </source>
</evidence>
<evidence type="ECO:0000313" key="3">
    <source>
        <dbReference type="EMBL" id="MBD2858257.1"/>
    </source>
</evidence>
<dbReference type="InterPro" id="IPR018520">
    <property type="entry name" value="UPP_synth-like_CS"/>
</dbReference>
<dbReference type="SUPFAM" id="SSF64005">
    <property type="entry name" value="Undecaprenyl diphosphate synthase"/>
    <property type="match status" value="1"/>
</dbReference>
<dbReference type="NCBIfam" id="TIGR00055">
    <property type="entry name" value="uppS"/>
    <property type="match status" value="1"/>
</dbReference>
<dbReference type="GO" id="GO:0008360">
    <property type="term" value="P:regulation of cell shape"/>
    <property type="evidence" value="ECO:0007669"/>
    <property type="project" value="UniProtKB-KW"/>
</dbReference>
<keyword evidence="2" id="KW-0479">Metal-binding</keyword>
<proteinExistence type="inferred from homology"/>
<dbReference type="EC" id="2.5.1.31" evidence="2"/>
<dbReference type="GO" id="GO:0005829">
    <property type="term" value="C:cytosol"/>
    <property type="evidence" value="ECO:0007669"/>
    <property type="project" value="TreeGrafter"/>
</dbReference>
<dbReference type="GO" id="GO:0071555">
    <property type="term" value="P:cell wall organization"/>
    <property type="evidence" value="ECO:0007669"/>
    <property type="project" value="UniProtKB-KW"/>
</dbReference>
<comment type="subunit">
    <text evidence="2">Homodimer.</text>
</comment>
<feature type="binding site" evidence="2">
    <location>
        <begin position="23"/>
        <end position="26"/>
    </location>
    <ligand>
        <name>substrate</name>
    </ligand>
</feature>
<feature type="active site" evidence="2">
    <location>
        <position position="22"/>
    </location>
</feature>
<evidence type="ECO:0000313" key="4">
    <source>
        <dbReference type="Proteomes" id="UP000610558"/>
    </source>
</evidence>